<dbReference type="GO" id="GO:0003700">
    <property type="term" value="F:DNA-binding transcription factor activity"/>
    <property type="evidence" value="ECO:0007669"/>
    <property type="project" value="TreeGrafter"/>
</dbReference>
<dbReference type="Gene3D" id="1.10.260.40">
    <property type="entry name" value="lambda repressor-like DNA-binding domains"/>
    <property type="match status" value="1"/>
</dbReference>
<dbReference type="CDD" id="cd01575">
    <property type="entry name" value="PBP1_GntR"/>
    <property type="match status" value="1"/>
</dbReference>
<dbReference type="InterPro" id="IPR010982">
    <property type="entry name" value="Lambda_DNA-bd_dom_sf"/>
</dbReference>
<protein>
    <submittedName>
        <fullName evidence="5">Gluconate utilization system Gnt-I transcriptional repressor</fullName>
    </submittedName>
</protein>
<dbReference type="PANTHER" id="PTHR30146:SF33">
    <property type="entry name" value="TRANSCRIPTIONAL REGULATOR"/>
    <property type="match status" value="1"/>
</dbReference>
<dbReference type="SUPFAM" id="SSF53822">
    <property type="entry name" value="Periplasmic binding protein-like I"/>
    <property type="match status" value="1"/>
</dbReference>
<dbReference type="SUPFAM" id="SSF47413">
    <property type="entry name" value="lambda repressor-like DNA-binding domains"/>
    <property type="match status" value="1"/>
</dbReference>
<dbReference type="PROSITE" id="PS50932">
    <property type="entry name" value="HTH_LACI_2"/>
    <property type="match status" value="1"/>
</dbReference>
<dbReference type="AlphaFoldDB" id="G0AFS2"/>
<dbReference type="PANTHER" id="PTHR30146">
    <property type="entry name" value="LACI-RELATED TRANSCRIPTIONAL REPRESSOR"/>
    <property type="match status" value="1"/>
</dbReference>
<dbReference type="Pfam" id="PF00356">
    <property type="entry name" value="LacI"/>
    <property type="match status" value="1"/>
</dbReference>
<accession>G0AFS2</accession>
<evidence type="ECO:0000256" key="2">
    <source>
        <dbReference type="ARBA" id="ARBA00023125"/>
    </source>
</evidence>
<dbReference type="KEGG" id="cfu:CFU_4421"/>
<dbReference type="Gene3D" id="3.40.50.2300">
    <property type="match status" value="2"/>
</dbReference>
<dbReference type="InterPro" id="IPR028082">
    <property type="entry name" value="Peripla_BP_I"/>
</dbReference>
<evidence type="ECO:0000256" key="1">
    <source>
        <dbReference type="ARBA" id="ARBA00023015"/>
    </source>
</evidence>
<proteinExistence type="predicted"/>
<dbReference type="Pfam" id="PF13377">
    <property type="entry name" value="Peripla_BP_3"/>
    <property type="match status" value="1"/>
</dbReference>
<dbReference type="CDD" id="cd01392">
    <property type="entry name" value="HTH_LacI"/>
    <property type="match status" value="1"/>
</dbReference>
<evidence type="ECO:0000256" key="3">
    <source>
        <dbReference type="ARBA" id="ARBA00023163"/>
    </source>
</evidence>
<reference evidence="5 6" key="2">
    <citation type="journal article" date="2006" name="J. Microbiol. Methods">
        <title>Genomic flank-sequencing of plasposon insertion sites for rapid identification of functional genes.</title>
        <authorList>
            <person name="Leveau J.H."/>
            <person name="Gerards S."/>
            <person name="Fritsche K."/>
            <person name="Zondag G."/>
            <person name="van Veen J.A."/>
        </authorList>
    </citation>
    <scope>NUCLEOTIDE SEQUENCE [LARGE SCALE GENOMIC DNA]</scope>
    <source>
        <strain evidence="5 6">Ter331</strain>
    </source>
</reference>
<dbReference type="EMBL" id="CP002745">
    <property type="protein sequence ID" value="AEK64242.1"/>
    <property type="molecule type" value="Genomic_DNA"/>
</dbReference>
<gene>
    <name evidence="5" type="primary">gntR</name>
    <name evidence="5" type="ordered locus">CFU_4421</name>
</gene>
<keyword evidence="1" id="KW-0805">Transcription regulation</keyword>
<evidence type="ECO:0000313" key="6">
    <source>
        <dbReference type="Proteomes" id="UP000008392"/>
    </source>
</evidence>
<name>G0AFS2_COLFT</name>
<dbReference type="eggNOG" id="COG1609">
    <property type="taxonomic scope" value="Bacteria"/>
</dbReference>
<keyword evidence="6" id="KW-1185">Reference proteome</keyword>
<dbReference type="GO" id="GO:0000976">
    <property type="term" value="F:transcription cis-regulatory region binding"/>
    <property type="evidence" value="ECO:0007669"/>
    <property type="project" value="TreeGrafter"/>
</dbReference>
<dbReference type="HOGENOM" id="CLU_037628_6_3_4"/>
<keyword evidence="2" id="KW-0238">DNA-binding</keyword>
<reference evidence="6" key="6">
    <citation type="submission" date="2011-05" db="EMBL/GenBank/DDBJ databases">
        <title>Complete sequence of Collimonas fungivorans Ter331.</title>
        <authorList>
            <person name="Leveau J.H."/>
        </authorList>
    </citation>
    <scope>NUCLEOTIDE SEQUENCE [LARGE SCALE GENOMIC DNA]</scope>
    <source>
        <strain evidence="6">Ter331</strain>
    </source>
</reference>
<organism evidence="5 6">
    <name type="scientific">Collimonas fungivorans (strain Ter331)</name>
    <dbReference type="NCBI Taxonomy" id="1005048"/>
    <lineage>
        <taxon>Bacteria</taxon>
        <taxon>Pseudomonadati</taxon>
        <taxon>Pseudomonadota</taxon>
        <taxon>Betaproteobacteria</taxon>
        <taxon>Burkholderiales</taxon>
        <taxon>Oxalobacteraceae</taxon>
        <taxon>Collimonas</taxon>
    </lineage>
</organism>
<dbReference type="SMART" id="SM00354">
    <property type="entry name" value="HTH_LACI"/>
    <property type="match status" value="1"/>
</dbReference>
<evidence type="ECO:0000313" key="5">
    <source>
        <dbReference type="EMBL" id="AEK64242.1"/>
    </source>
</evidence>
<reference evidence="5 6" key="5">
    <citation type="journal article" date="2011" name="ISME J.">
        <title>Dual transcriptional profiling of a bacterial/fungal confrontation: Collimonas fungivorans versus Aspergillus niger.</title>
        <authorList>
            <person name="Mela F."/>
            <person name="Fritsche K."/>
            <person name="de Boer W."/>
            <person name="van Veen J.A."/>
            <person name="de Graaff L.H."/>
            <person name="van den Berg M."/>
            <person name="Leveau J.H."/>
        </authorList>
    </citation>
    <scope>NUCLEOTIDE SEQUENCE [LARGE SCALE GENOMIC DNA]</scope>
    <source>
        <strain evidence="5 6">Ter331</strain>
    </source>
</reference>
<feature type="domain" description="HTH lacI-type" evidence="4">
    <location>
        <begin position="24"/>
        <end position="78"/>
    </location>
</feature>
<sequence length="350" mass="38037">MNAIVTMTSQELKPQRHSRASGRVTIVDVARLARVSPMTVSRALKTPALVQLEARDRIAAAIKQLGYVPNQAASTLASAKSQVIGVIVPSLSNSVFVDTLTGIRDSLNQHGYKFLIGESSYSPEKESQLISTYLAHAPDGFLLSGIEQQDALREQLATHNVPAVRMFDLNPENGEVTVGFSHEEAGYSIARHLIERGYRQPGFLGAQLDPRMMKRRHGFRKALSEAGINPDIEVLTPAPSTVELGTKMLGQILQQTPACDAVFCCNDDLALGVLFECQRRGLSVPGQMAIAGFNDLPWSAFANPGITTIVTPRYDIGFTAAQLLIKLLRHETPETTSVDLGFKLAIRSST</sequence>
<dbReference type="InterPro" id="IPR046335">
    <property type="entry name" value="LacI/GalR-like_sensor"/>
</dbReference>
<reference evidence="5 6" key="4">
    <citation type="journal article" date="2010" name="Environ. Microbiol.">
        <title>The bacterial genus Collimonas: mycophagy, weathering and other adaptive solutions to life in oligotrophic soil environments.</title>
        <authorList>
            <person name="Leveau J.H."/>
            <person name="Uroz S."/>
            <person name="de Boer W."/>
        </authorList>
    </citation>
    <scope>NUCLEOTIDE SEQUENCE [LARGE SCALE GENOMIC DNA]</scope>
    <source>
        <strain evidence="5 6">Ter331</strain>
    </source>
</reference>
<dbReference type="Proteomes" id="UP000008392">
    <property type="component" value="Chromosome"/>
</dbReference>
<dbReference type="PROSITE" id="PS00356">
    <property type="entry name" value="HTH_LACI_1"/>
    <property type="match status" value="1"/>
</dbReference>
<reference evidence="5 6" key="1">
    <citation type="journal article" date="2004" name="Environ. Microbiol.">
        <title>Phylogeny-function analysis of (meta)genomic libraries: screening for expression of ribosomal RNA genes by large-insert library fluorescent in situ hybridization (LIL-FISH).</title>
        <authorList>
            <person name="Leveau J.H."/>
            <person name="Gerards S."/>
            <person name="de Boer W."/>
            <person name="van Veen J.A."/>
        </authorList>
    </citation>
    <scope>NUCLEOTIDE SEQUENCE [LARGE SCALE GENOMIC DNA]</scope>
    <source>
        <strain evidence="5 6">Ter331</strain>
    </source>
</reference>
<evidence type="ECO:0000259" key="4">
    <source>
        <dbReference type="PROSITE" id="PS50932"/>
    </source>
</evidence>
<dbReference type="InterPro" id="IPR000843">
    <property type="entry name" value="HTH_LacI"/>
</dbReference>
<reference evidence="5 6" key="3">
    <citation type="journal article" date="2008" name="FEMS Microbiol. Ecol.">
        <title>Identification and characterization of genes underlying chitinolysis in Collimonas fungivorans Ter331.</title>
        <authorList>
            <person name="Fritsche K."/>
            <person name="de Boer W."/>
            <person name="Gerards S."/>
            <person name="van den Berg M."/>
            <person name="van Veen J.A."/>
            <person name="Leveau J.H."/>
        </authorList>
    </citation>
    <scope>NUCLEOTIDE SEQUENCE [LARGE SCALE GENOMIC DNA]</scope>
    <source>
        <strain evidence="5 6">Ter331</strain>
    </source>
</reference>
<dbReference type="STRING" id="1005048.CFU_4421"/>
<keyword evidence="3" id="KW-0804">Transcription</keyword>